<dbReference type="EMBL" id="NJHN03000031">
    <property type="protein sequence ID" value="KAH9423568.1"/>
    <property type="molecule type" value="Genomic_DNA"/>
</dbReference>
<feature type="chain" id="PRO_5045516325" evidence="5">
    <location>
        <begin position="21"/>
        <end position="381"/>
    </location>
</feature>
<dbReference type="InterPro" id="IPR029070">
    <property type="entry name" value="Chitinase_insertion_sf"/>
</dbReference>
<evidence type="ECO:0000256" key="5">
    <source>
        <dbReference type="SAM" id="SignalP"/>
    </source>
</evidence>
<dbReference type="Pfam" id="PF00704">
    <property type="entry name" value="Glyco_hydro_18"/>
    <property type="match status" value="1"/>
</dbReference>
<dbReference type="SUPFAM" id="SSF54556">
    <property type="entry name" value="Chitinase insertion domain"/>
    <property type="match status" value="1"/>
</dbReference>
<dbReference type="InterPro" id="IPR001223">
    <property type="entry name" value="Glyco_hydro18_cat"/>
</dbReference>
<keyword evidence="2 3" id="KW-0326">Glycosidase</keyword>
<protein>
    <submittedName>
        <fullName evidence="7">Glyco_18 domain containing protein</fullName>
    </submittedName>
</protein>
<feature type="signal peptide" evidence="5">
    <location>
        <begin position="1"/>
        <end position="20"/>
    </location>
</feature>
<dbReference type="InterPro" id="IPR001579">
    <property type="entry name" value="Glyco_hydro_18_chit_AS"/>
</dbReference>
<dbReference type="PANTHER" id="PTHR11177">
    <property type="entry name" value="CHITINASE"/>
    <property type="match status" value="1"/>
</dbReference>
<evidence type="ECO:0000256" key="4">
    <source>
        <dbReference type="RuleBase" id="RU004453"/>
    </source>
</evidence>
<keyword evidence="1 3" id="KW-0378">Hydrolase</keyword>
<dbReference type="InterPro" id="IPR050314">
    <property type="entry name" value="Glycosyl_Hydrlase_18"/>
</dbReference>
<sequence length="381" mass="44486">MKILIFFLIFFLLLSSLSLSQNIFKRICYLRPESNFPIDYVIQNNICTHIIIAFVSIDSESNLSFDQTFIDFLQLCRQSIDTINNNENYPKLMFSIGGGGAGGWKMASSTDERRKRFVQSILQFIQQYQLDGVDIDWEFPSWPKKLTQYSERNDFIKLLQEIRRNFDHEKQISGKHLILSAAVAAQFVIIQVSYKPVEMAESVDFINLMTYDYFIHKWYWPYVGHNSPLYSPINLPFNFINVTKTFSVEWSAEYWVKIGMPRHKIMVGIPTYGKRYTLFHSKINYPGAMAISGGNDMTYSEVCEFLKRKNTVEKYDSIAHSPYAHNEPKWIRMKNFGGLMIFSLNADDYRQHCSNIDNDDNDDSRILFPIHMAIRDSVINS</sequence>
<evidence type="ECO:0000256" key="2">
    <source>
        <dbReference type="ARBA" id="ARBA00023295"/>
    </source>
</evidence>
<keyword evidence="5" id="KW-0732">Signal</keyword>
<dbReference type="PROSITE" id="PS51910">
    <property type="entry name" value="GH18_2"/>
    <property type="match status" value="1"/>
</dbReference>
<proteinExistence type="inferred from homology"/>
<dbReference type="PANTHER" id="PTHR11177:SF390">
    <property type="entry name" value="CHITINASE 11"/>
    <property type="match status" value="1"/>
</dbReference>
<dbReference type="Proteomes" id="UP000887458">
    <property type="component" value="Unassembled WGS sequence"/>
</dbReference>
<feature type="domain" description="GH18" evidence="6">
    <location>
        <begin position="24"/>
        <end position="381"/>
    </location>
</feature>
<dbReference type="PROSITE" id="PS01095">
    <property type="entry name" value="GH18_1"/>
    <property type="match status" value="1"/>
</dbReference>
<reference evidence="7 8" key="2">
    <citation type="journal article" date="2022" name="Mol. Biol. Evol.">
        <title>Comparative Genomics Reveals Insights into the Divergent Evolution of Astigmatic Mites and Household Pest Adaptations.</title>
        <authorList>
            <person name="Xiong Q."/>
            <person name="Wan A.T."/>
            <person name="Liu X."/>
            <person name="Fung C.S."/>
            <person name="Xiao X."/>
            <person name="Malainual N."/>
            <person name="Hou J."/>
            <person name="Wang L."/>
            <person name="Wang M."/>
            <person name="Yang K.Y."/>
            <person name="Cui Y."/>
            <person name="Leung E.L."/>
            <person name="Nong W."/>
            <person name="Shin S.K."/>
            <person name="Au S.W."/>
            <person name="Jeong K.Y."/>
            <person name="Chew F.T."/>
            <person name="Hui J.H."/>
            <person name="Leung T.F."/>
            <person name="Tungtrongchitr A."/>
            <person name="Zhong N."/>
            <person name="Liu Z."/>
            <person name="Tsui S.K."/>
        </authorList>
    </citation>
    <scope>NUCLEOTIDE SEQUENCE [LARGE SCALE GENOMIC DNA]</scope>
    <source>
        <strain evidence="7">Derp</strain>
    </source>
</reference>
<comment type="caution">
    <text evidence="7">The sequence shown here is derived from an EMBL/GenBank/DDBJ whole genome shotgun (WGS) entry which is preliminary data.</text>
</comment>
<keyword evidence="8" id="KW-1185">Reference proteome</keyword>
<dbReference type="Gene3D" id="3.20.20.80">
    <property type="entry name" value="Glycosidases"/>
    <property type="match status" value="1"/>
</dbReference>
<evidence type="ECO:0000256" key="3">
    <source>
        <dbReference type="RuleBase" id="RU000489"/>
    </source>
</evidence>
<reference evidence="7 8" key="1">
    <citation type="journal article" date="2018" name="J. Allergy Clin. Immunol.">
        <title>High-quality assembly of Dermatophagoides pteronyssinus genome and transcriptome reveals a wide range of novel allergens.</title>
        <authorList>
            <person name="Liu X.Y."/>
            <person name="Yang K.Y."/>
            <person name="Wang M.Q."/>
            <person name="Kwok J.S."/>
            <person name="Zeng X."/>
            <person name="Yang Z."/>
            <person name="Xiao X.J."/>
            <person name="Lau C.P."/>
            <person name="Li Y."/>
            <person name="Huang Z.M."/>
            <person name="Ba J.G."/>
            <person name="Yim A.K."/>
            <person name="Ouyang C.Y."/>
            <person name="Ngai S.M."/>
            <person name="Chan T.F."/>
            <person name="Leung E.L."/>
            <person name="Liu L."/>
            <person name="Liu Z.G."/>
            <person name="Tsui S.K."/>
        </authorList>
    </citation>
    <scope>NUCLEOTIDE SEQUENCE [LARGE SCALE GENOMIC DNA]</scope>
    <source>
        <strain evidence="7">Derp</strain>
    </source>
</reference>
<organism evidence="7 8">
    <name type="scientific">Dermatophagoides pteronyssinus</name>
    <name type="common">European house dust mite</name>
    <dbReference type="NCBI Taxonomy" id="6956"/>
    <lineage>
        <taxon>Eukaryota</taxon>
        <taxon>Metazoa</taxon>
        <taxon>Ecdysozoa</taxon>
        <taxon>Arthropoda</taxon>
        <taxon>Chelicerata</taxon>
        <taxon>Arachnida</taxon>
        <taxon>Acari</taxon>
        <taxon>Acariformes</taxon>
        <taxon>Sarcoptiformes</taxon>
        <taxon>Astigmata</taxon>
        <taxon>Psoroptidia</taxon>
        <taxon>Analgoidea</taxon>
        <taxon>Pyroglyphidae</taxon>
        <taxon>Dermatophagoidinae</taxon>
        <taxon>Dermatophagoides</taxon>
    </lineage>
</organism>
<accession>A0ABQ8JLT8</accession>
<gene>
    <name evidence="7" type="primary">Cht11_1</name>
    <name evidence="7" type="ORF">DERP_005148</name>
</gene>
<dbReference type="InterPro" id="IPR017853">
    <property type="entry name" value="GH"/>
</dbReference>
<name>A0ABQ8JLT8_DERPT</name>
<evidence type="ECO:0000313" key="8">
    <source>
        <dbReference type="Proteomes" id="UP000887458"/>
    </source>
</evidence>
<evidence type="ECO:0000313" key="7">
    <source>
        <dbReference type="EMBL" id="KAH9423568.1"/>
    </source>
</evidence>
<dbReference type="SUPFAM" id="SSF51445">
    <property type="entry name" value="(Trans)glycosidases"/>
    <property type="match status" value="1"/>
</dbReference>
<dbReference type="SMART" id="SM00636">
    <property type="entry name" value="Glyco_18"/>
    <property type="match status" value="1"/>
</dbReference>
<evidence type="ECO:0000259" key="6">
    <source>
        <dbReference type="PROSITE" id="PS51910"/>
    </source>
</evidence>
<dbReference type="Gene3D" id="3.10.50.10">
    <property type="match status" value="1"/>
</dbReference>
<evidence type="ECO:0000256" key="1">
    <source>
        <dbReference type="ARBA" id="ARBA00022801"/>
    </source>
</evidence>
<dbReference type="InterPro" id="IPR011583">
    <property type="entry name" value="Chitinase_II/V-like_cat"/>
</dbReference>
<comment type="similarity">
    <text evidence="4">Belongs to the glycosyl hydrolase 18 family.</text>
</comment>